<dbReference type="SUPFAM" id="SSF52540">
    <property type="entry name" value="P-loop containing nucleoside triphosphate hydrolases"/>
    <property type="match status" value="1"/>
</dbReference>
<dbReference type="InterPro" id="IPR038727">
    <property type="entry name" value="NadR/Ttd14_AAA_dom"/>
</dbReference>
<feature type="domain" description="NadR/Ttd14 AAA" evidence="1">
    <location>
        <begin position="8"/>
        <end position="171"/>
    </location>
</feature>
<accession>A0A0F5ITE6</accession>
<dbReference type="HOGENOM" id="CLU_114480_0_0_10"/>
<comment type="caution">
    <text evidence="2">The sequence shown here is derived from an EMBL/GenBank/DDBJ whole genome shotgun (WGS) entry which is preliminary data.</text>
</comment>
<protein>
    <recommendedName>
        <fullName evidence="1">NadR/Ttd14 AAA domain-containing protein</fullName>
    </recommendedName>
</protein>
<dbReference type="AlphaFoldDB" id="A0A0F5ITE6"/>
<dbReference type="InterPro" id="IPR027417">
    <property type="entry name" value="P-loop_NTPase"/>
</dbReference>
<dbReference type="GeneID" id="69980312"/>
<dbReference type="Pfam" id="PF13521">
    <property type="entry name" value="AAA_28"/>
    <property type="match status" value="1"/>
</dbReference>
<reference evidence="2 3" key="1">
    <citation type="submission" date="2013-04" db="EMBL/GenBank/DDBJ databases">
        <title>The Genome Sequence of Parabacteroides goldsteinii DSM 19448.</title>
        <authorList>
            <consortium name="The Broad Institute Genomics Platform"/>
            <person name="Earl A."/>
            <person name="Ward D."/>
            <person name="Feldgarden M."/>
            <person name="Gevers D."/>
            <person name="Martens E."/>
            <person name="Sakamoto M."/>
            <person name="Benno Y."/>
            <person name="Song Y."/>
            <person name="Liu C."/>
            <person name="Lee J."/>
            <person name="Bolanos M."/>
            <person name="Vaisanen M.L."/>
            <person name="Finegold S.M."/>
            <person name="Walker B."/>
            <person name="Young S."/>
            <person name="Zeng Q."/>
            <person name="Gargeya S."/>
            <person name="Fitzgerald M."/>
            <person name="Haas B."/>
            <person name="Abouelleil A."/>
            <person name="Allen A.W."/>
            <person name="Alvarado L."/>
            <person name="Arachchi H.M."/>
            <person name="Berlin A.M."/>
            <person name="Chapman S.B."/>
            <person name="Gainer-Dewar J."/>
            <person name="Goldberg J."/>
            <person name="Griggs A."/>
            <person name="Gujja S."/>
            <person name="Hansen M."/>
            <person name="Howarth C."/>
            <person name="Imamovic A."/>
            <person name="Ireland A."/>
            <person name="Larimer J."/>
            <person name="McCowan C."/>
            <person name="Murphy C."/>
            <person name="Pearson M."/>
            <person name="Poon T.W."/>
            <person name="Priest M."/>
            <person name="Roberts A."/>
            <person name="Saif S."/>
            <person name="Shea T."/>
            <person name="Sisk P."/>
            <person name="Sykes S."/>
            <person name="Wortman J."/>
            <person name="Nusbaum C."/>
            <person name="Birren B."/>
        </authorList>
    </citation>
    <scope>NUCLEOTIDE SEQUENCE [LARGE SCALE GENOMIC DNA]</scope>
    <source>
        <strain evidence="2 3">DSM 19448</strain>
    </source>
</reference>
<proteinExistence type="predicted"/>
<dbReference type="EMBL" id="AQHV01000021">
    <property type="protein sequence ID" value="KKB48550.1"/>
    <property type="molecule type" value="Genomic_DNA"/>
</dbReference>
<dbReference type="RefSeq" id="WP_046147094.1">
    <property type="nucleotide sequence ID" value="NZ_KQ033913.1"/>
</dbReference>
<evidence type="ECO:0000259" key="1">
    <source>
        <dbReference type="Pfam" id="PF13521"/>
    </source>
</evidence>
<dbReference type="PATRIC" id="fig|927665.4.peg.3884"/>
<evidence type="ECO:0000313" key="2">
    <source>
        <dbReference type="EMBL" id="KKB48550.1"/>
    </source>
</evidence>
<dbReference type="Gene3D" id="3.40.50.300">
    <property type="entry name" value="P-loop containing nucleotide triphosphate hydrolases"/>
    <property type="match status" value="1"/>
</dbReference>
<name>A0A0F5ITE6_9BACT</name>
<dbReference type="Proteomes" id="UP000033047">
    <property type="component" value="Unassembled WGS sequence"/>
</dbReference>
<evidence type="ECO:0000313" key="3">
    <source>
        <dbReference type="Proteomes" id="UP000033047"/>
    </source>
</evidence>
<dbReference type="STRING" id="927665.HMPREF1535_03778"/>
<sequence>MLIKTGLYVITGGPGTGKTSLIEELKIVGYQTVKEVARDIIKEQQQQGGDALPWKDTVLYTSMMLERSVESYLAHKENEGILFFDRGIPDTLAYARLIGLTDRKEIELAVDKYRYNRQVFILPPWENIYHTDKERKQSFNEAIDTYYVMKDVYKDAGYTLIEVPKLPVTERRNFIINSINSF</sequence>
<gene>
    <name evidence="2" type="ORF">HMPREF1535_03778</name>
</gene>
<organism evidence="2 3">
    <name type="scientific">Parabacteroides goldsteinii DSM 19448 = WAL 12034</name>
    <dbReference type="NCBI Taxonomy" id="927665"/>
    <lineage>
        <taxon>Bacteria</taxon>
        <taxon>Pseudomonadati</taxon>
        <taxon>Bacteroidota</taxon>
        <taxon>Bacteroidia</taxon>
        <taxon>Bacteroidales</taxon>
        <taxon>Tannerellaceae</taxon>
        <taxon>Parabacteroides</taxon>
    </lineage>
</organism>